<reference evidence="1 2" key="1">
    <citation type="journal article" date="2015" name="Microbiology (Mosc.)">
        <title>Genomics of the Weissella cibaria species with an examination of its metabolic traits.</title>
        <authorList>
            <person name="Lynch K.M."/>
            <person name="Lucid A."/>
            <person name="Arendt E.K."/>
            <person name="Sleator R.D."/>
            <person name="Lucey B."/>
            <person name="Coffey A."/>
        </authorList>
    </citation>
    <scope>NUCLEOTIDE SEQUENCE [LARGE SCALE GENOMIC DNA]</scope>
    <source>
        <strain evidence="1 2">AB3b</strain>
    </source>
</reference>
<evidence type="ECO:0000313" key="2">
    <source>
        <dbReference type="Proteomes" id="UP000032289"/>
    </source>
</evidence>
<organism evidence="1 2">
    <name type="scientific">Weissella cibaria</name>
    <dbReference type="NCBI Taxonomy" id="137591"/>
    <lineage>
        <taxon>Bacteria</taxon>
        <taxon>Bacillati</taxon>
        <taxon>Bacillota</taxon>
        <taxon>Bacilli</taxon>
        <taxon>Lactobacillales</taxon>
        <taxon>Lactobacillaceae</taxon>
        <taxon>Weissella</taxon>
    </lineage>
</organism>
<dbReference type="EMBL" id="JWHT01000047">
    <property type="protein sequence ID" value="KIU21673.1"/>
    <property type="molecule type" value="Genomic_DNA"/>
</dbReference>
<evidence type="ECO:0000313" key="1">
    <source>
        <dbReference type="EMBL" id="KIU21673.1"/>
    </source>
</evidence>
<dbReference type="InterPro" id="IPR017645">
    <property type="entry name" value="Dnd_assoc_1"/>
</dbReference>
<sequence>MTMQLSDQVQSLVNFLRMNPSEKKMTFEHNPGHKLIPFFTRNPERYKFQEDFLEVSGIIARLSQNKAAELEKIEPEFLSNLRSNLDIDGEVSDSELSELFQTSFTSTKRAQLLTYIPVASGNEKVGKQQVARFMIELLDLKNNQDWQHYISAKEENDLYSMVLSNALPELKTEPNYEKKFSIQNAEHYRTLFAKDFHTLMQSENYNFISLNINQLLSYYFLIYLINEGPSFGKTEEKRSNVYFAYEKEKVSASRLAVTNGYERVKEQVGDLLVNNDLTDYLNVLVGNVVPKVPETFDREVSISKILNGDRESLITLTTNLRTFNHLYAETNDKEYAYSDSILGDKDQLLEETKILKEWLTEDTKVEIKSRFKKPYDEIRNLGYLKSRGRLGSVLNASQELILLFTAIVVGKEQHMLVKRVFEGLEQHGLMFDKLSKKEIVDFFEEINLLEKMSDSGDAQYVKPIL</sequence>
<name>A0A0D1JJY3_9LACO</name>
<dbReference type="AlphaFoldDB" id="A0A0D1JJY3"/>
<dbReference type="NCBIfam" id="TIGR03236">
    <property type="entry name" value="dnd_assoc_1"/>
    <property type="match status" value="1"/>
</dbReference>
<proteinExistence type="predicted"/>
<dbReference type="PATRIC" id="fig|137591.24.peg.1861"/>
<dbReference type="RefSeq" id="WP_043941691.1">
    <property type="nucleotide sequence ID" value="NZ_JWHT01000047.1"/>
</dbReference>
<dbReference type="Proteomes" id="UP000032289">
    <property type="component" value="Unassembled WGS sequence"/>
</dbReference>
<accession>A0A0D1JJY3</accession>
<comment type="caution">
    <text evidence="1">The sequence shown here is derived from an EMBL/GenBank/DDBJ whole genome shotgun (WGS) entry which is preliminary data.</text>
</comment>
<protein>
    <submittedName>
        <fullName evidence="1">DNA phosphorothioation-dependent restriction protein DptG</fullName>
    </submittedName>
</protein>
<gene>
    <name evidence="1" type="ORF">ab3b_01918</name>
</gene>